<evidence type="ECO:0000256" key="5">
    <source>
        <dbReference type="ARBA" id="ARBA00023136"/>
    </source>
</evidence>
<dbReference type="GO" id="GO:0022857">
    <property type="term" value="F:transmembrane transporter activity"/>
    <property type="evidence" value="ECO:0007669"/>
    <property type="project" value="InterPro"/>
</dbReference>
<protein>
    <submittedName>
        <fullName evidence="8">MFS transporter, DHA1 family, tetracycline resistance protein</fullName>
    </submittedName>
</protein>
<dbReference type="NCBIfam" id="NF012174">
    <property type="entry name" value="tet_MFS_A_B_C_D"/>
    <property type="match status" value="1"/>
</dbReference>
<feature type="transmembrane region" description="Helical" evidence="6">
    <location>
        <begin position="269"/>
        <end position="290"/>
    </location>
</feature>
<feature type="transmembrane region" description="Helical" evidence="6">
    <location>
        <begin position="31"/>
        <end position="53"/>
    </location>
</feature>
<evidence type="ECO:0000259" key="7">
    <source>
        <dbReference type="PROSITE" id="PS50850"/>
    </source>
</evidence>
<comment type="subcellular location">
    <subcellularLocation>
        <location evidence="1">Cell membrane</location>
        <topology evidence="1">Multi-pass membrane protein</topology>
    </subcellularLocation>
</comment>
<accession>A0A1M4YRB7</accession>
<dbReference type="InterPro" id="IPR036259">
    <property type="entry name" value="MFS_trans_sf"/>
</dbReference>
<dbReference type="InterPro" id="IPR011701">
    <property type="entry name" value="MFS"/>
</dbReference>
<dbReference type="Proteomes" id="UP000184501">
    <property type="component" value="Unassembled WGS sequence"/>
</dbReference>
<dbReference type="CDD" id="cd17388">
    <property type="entry name" value="MFS_TetA"/>
    <property type="match status" value="1"/>
</dbReference>
<dbReference type="EMBL" id="FQVN01000002">
    <property type="protein sequence ID" value="SHF08399.1"/>
    <property type="molecule type" value="Genomic_DNA"/>
</dbReference>
<keyword evidence="5 6" id="KW-0472">Membrane</keyword>
<feature type="transmembrane region" description="Helical" evidence="6">
    <location>
        <begin position="328"/>
        <end position="352"/>
    </location>
</feature>
<dbReference type="PANTHER" id="PTHR23507:SF1">
    <property type="entry name" value="FI18259P1-RELATED"/>
    <property type="match status" value="1"/>
</dbReference>
<feature type="transmembrane region" description="Helical" evidence="6">
    <location>
        <begin position="236"/>
        <end position="257"/>
    </location>
</feature>
<dbReference type="InterPro" id="IPR005829">
    <property type="entry name" value="Sugar_transporter_CS"/>
</dbReference>
<dbReference type="PRINTS" id="PR01035">
    <property type="entry name" value="TCRTETA"/>
</dbReference>
<gene>
    <name evidence="8" type="ORF">SAMN05444320_102457</name>
</gene>
<dbReference type="AlphaFoldDB" id="A0A1M4YRB7"/>
<evidence type="ECO:0000313" key="8">
    <source>
        <dbReference type="EMBL" id="SHF08399.1"/>
    </source>
</evidence>
<evidence type="ECO:0000313" key="9">
    <source>
        <dbReference type="Proteomes" id="UP000184501"/>
    </source>
</evidence>
<evidence type="ECO:0000256" key="2">
    <source>
        <dbReference type="ARBA" id="ARBA00007520"/>
    </source>
</evidence>
<keyword evidence="9" id="KW-1185">Reference proteome</keyword>
<dbReference type="OrthoDB" id="9810492at2"/>
<feature type="transmembrane region" description="Helical" evidence="6">
    <location>
        <begin position="296"/>
        <end position="316"/>
    </location>
</feature>
<evidence type="ECO:0000256" key="4">
    <source>
        <dbReference type="ARBA" id="ARBA00022989"/>
    </source>
</evidence>
<organism evidence="8 9">
    <name type="scientific">Streptoalloteichus hindustanus</name>
    <dbReference type="NCBI Taxonomy" id="2017"/>
    <lineage>
        <taxon>Bacteria</taxon>
        <taxon>Bacillati</taxon>
        <taxon>Actinomycetota</taxon>
        <taxon>Actinomycetes</taxon>
        <taxon>Pseudonocardiales</taxon>
        <taxon>Pseudonocardiaceae</taxon>
        <taxon>Streptoalloteichus</taxon>
    </lineage>
</organism>
<dbReference type="InterPro" id="IPR001958">
    <property type="entry name" value="Tet-R_TetA/multi-R_MdtG-like"/>
</dbReference>
<feature type="transmembrane region" description="Helical" evidence="6">
    <location>
        <begin position="123"/>
        <end position="144"/>
    </location>
</feature>
<comment type="similarity">
    <text evidence="2">Belongs to the major facilitator superfamily. TCR/Tet family.</text>
</comment>
<keyword evidence="4 6" id="KW-1133">Transmembrane helix</keyword>
<proteinExistence type="inferred from homology"/>
<dbReference type="STRING" id="2017.SAMN05444320_102457"/>
<dbReference type="SUPFAM" id="SSF103473">
    <property type="entry name" value="MFS general substrate transporter"/>
    <property type="match status" value="1"/>
</dbReference>
<feature type="transmembrane region" description="Helical" evidence="6">
    <location>
        <begin position="195"/>
        <end position="216"/>
    </location>
</feature>
<sequence length="398" mass="41001">MATATLDAIGLGVVMPVLPTLLGTHVDAGQVPFHVGLLTTVYAMAQFLLAPTLGALSDRFGRRPVLLASLAGATVDYLVMAMSPTIWVLYIGRAIAGVTGATTAVVGSCIADISSEQERARRFGVMGACYGGGMIAGPVLGGLLGGLSPHAPFVAAAVLNGLNLLVGLVLLRETHAGGSEPLTVKQVSPLTSFRWVRGVPVLGALLFVFFVMQLVGQVPGTMWVLFTEHRFEWNPLAVGLSLAAFGAVHSLVQAVLTGPLVNRIGERRALVLGMCADGLGFVALAAAGLGWLVGPIILLLAAGGIGLPALQGLLTGTVDDQHQGRLQGVMASLNSLTGIVGPLLFTAVYGATVARWDGWVWICGAALYLLCVPALRRAGTQAAQGKNIPETTTPVAGH</sequence>
<dbReference type="InterPro" id="IPR020846">
    <property type="entry name" value="MFS_dom"/>
</dbReference>
<dbReference type="PROSITE" id="PS50850">
    <property type="entry name" value="MFS"/>
    <property type="match status" value="1"/>
</dbReference>
<feature type="transmembrane region" description="Helical" evidence="6">
    <location>
        <begin position="358"/>
        <end position="375"/>
    </location>
</feature>
<reference evidence="8 9" key="1">
    <citation type="submission" date="2016-11" db="EMBL/GenBank/DDBJ databases">
        <authorList>
            <person name="Jaros S."/>
            <person name="Januszkiewicz K."/>
            <person name="Wedrychowicz H."/>
        </authorList>
    </citation>
    <scope>NUCLEOTIDE SEQUENCE [LARGE SCALE GENOMIC DNA]</scope>
    <source>
        <strain evidence="8 9">DSM 44523</strain>
    </source>
</reference>
<feature type="transmembrane region" description="Helical" evidence="6">
    <location>
        <begin position="90"/>
        <end position="111"/>
    </location>
</feature>
<feature type="domain" description="Major facilitator superfamily (MFS) profile" evidence="7">
    <location>
        <begin position="1"/>
        <end position="376"/>
    </location>
</feature>
<evidence type="ECO:0000256" key="1">
    <source>
        <dbReference type="ARBA" id="ARBA00004651"/>
    </source>
</evidence>
<evidence type="ECO:0000256" key="6">
    <source>
        <dbReference type="SAM" id="Phobius"/>
    </source>
</evidence>
<keyword evidence="3 6" id="KW-0812">Transmembrane</keyword>
<dbReference type="Gene3D" id="1.20.1250.20">
    <property type="entry name" value="MFS general substrate transporter like domains"/>
    <property type="match status" value="1"/>
</dbReference>
<dbReference type="GO" id="GO:0005886">
    <property type="term" value="C:plasma membrane"/>
    <property type="evidence" value="ECO:0007669"/>
    <property type="project" value="UniProtKB-SubCell"/>
</dbReference>
<dbReference type="Pfam" id="PF07690">
    <property type="entry name" value="MFS_1"/>
    <property type="match status" value="1"/>
</dbReference>
<dbReference type="PANTHER" id="PTHR23507">
    <property type="entry name" value="ZGC:174356"/>
    <property type="match status" value="1"/>
</dbReference>
<dbReference type="PROSITE" id="PS00216">
    <property type="entry name" value="SUGAR_TRANSPORT_1"/>
    <property type="match status" value="1"/>
</dbReference>
<name>A0A1M4YRB7_STRHI</name>
<feature type="transmembrane region" description="Helical" evidence="6">
    <location>
        <begin position="150"/>
        <end position="171"/>
    </location>
</feature>
<evidence type="ECO:0000256" key="3">
    <source>
        <dbReference type="ARBA" id="ARBA00022692"/>
    </source>
</evidence>